<evidence type="ECO:0000313" key="3">
    <source>
        <dbReference type="EMBL" id="TFD25205.1"/>
    </source>
</evidence>
<dbReference type="InterPro" id="IPR002938">
    <property type="entry name" value="FAD-bd"/>
</dbReference>
<reference evidence="3 4" key="1">
    <citation type="submission" date="2019-03" db="EMBL/GenBank/DDBJ databases">
        <title>Genomics of glacier-inhabiting Cryobacterium strains.</title>
        <authorList>
            <person name="Liu Q."/>
            <person name="Xin Y.-H."/>
        </authorList>
    </citation>
    <scope>NUCLEOTIDE SEQUENCE [LARGE SCALE GENOMIC DNA]</scope>
    <source>
        <strain evidence="3 4">TMT1-1</strain>
    </source>
</reference>
<accession>A0A4R8ZE28</accession>
<dbReference type="EMBL" id="SOGT01000012">
    <property type="protein sequence ID" value="TFD25205.1"/>
    <property type="molecule type" value="Genomic_DNA"/>
</dbReference>
<dbReference type="OrthoDB" id="4246007at2"/>
<dbReference type="Gene3D" id="3.30.70.2450">
    <property type="match status" value="1"/>
</dbReference>
<dbReference type="PRINTS" id="PR00420">
    <property type="entry name" value="RNGMNOXGNASE"/>
</dbReference>
<name>A0A4R8ZE28_9MICO</name>
<comment type="caution">
    <text evidence="3">The sequence shown here is derived from an EMBL/GenBank/DDBJ whole genome shotgun (WGS) entry which is preliminary data.</text>
</comment>
<sequence>MRDVLIVGGGPVGTMLACVLAVGGLDVEVLEQRAQPSLRSRAIGIHPPSLRALAAIGVADALLERAVRIRAGEVRSDGRKLGQLSFERAAPGYPFVVALPQYETEALLRARFDELRPGRYRSGVTMTGVRDHGDAVAVSTDSGPIEARYVIGADGARSRVREAAGIAWRQLGRSETYLMGDFVDTAPTSTHPDDAGAVLYFERGGVVESFPLPDGRRRWVAMTDFLATDADSADLAALIRHRTGVRVVEPLGAASAFAVQQRLARRMHSKSLRVPGGPMSGPRAAGRIVLVGDAAHEISPIGGQGMNLGWLDAVALAPALQRALLDPAAAASVLAKYDRTRRSAGRRAALQAGFNMNMGRPAHGARLRARNAVVRSLTLPPANEVVARAFTMRWL</sequence>
<dbReference type="RefSeq" id="WP_134572658.1">
    <property type="nucleotide sequence ID" value="NZ_SOGT01000012.1"/>
</dbReference>
<dbReference type="PANTHER" id="PTHR43476">
    <property type="entry name" value="3-(3-HYDROXY-PHENYL)PROPIONATE/3-HYDROXYCINNAMIC ACID HYDROXYLASE"/>
    <property type="match status" value="1"/>
</dbReference>
<dbReference type="InterPro" id="IPR036188">
    <property type="entry name" value="FAD/NAD-bd_sf"/>
</dbReference>
<dbReference type="Proteomes" id="UP000298424">
    <property type="component" value="Unassembled WGS sequence"/>
</dbReference>
<dbReference type="Pfam" id="PF01494">
    <property type="entry name" value="FAD_binding_3"/>
    <property type="match status" value="1"/>
</dbReference>
<dbReference type="SUPFAM" id="SSF51905">
    <property type="entry name" value="FAD/NAD(P)-binding domain"/>
    <property type="match status" value="1"/>
</dbReference>
<dbReference type="InterPro" id="IPR050631">
    <property type="entry name" value="PheA/TfdB_FAD_monoxygenase"/>
</dbReference>
<proteinExistence type="predicted"/>
<dbReference type="GO" id="GO:0008688">
    <property type="term" value="F:3-(3-hydroxyphenyl)propionate hydroxylase activity"/>
    <property type="evidence" value="ECO:0007669"/>
    <property type="project" value="TreeGrafter"/>
</dbReference>
<organism evidence="3 4">
    <name type="scientific">Cryobacterium lyxosi</name>
    <dbReference type="NCBI Taxonomy" id="1259228"/>
    <lineage>
        <taxon>Bacteria</taxon>
        <taxon>Bacillati</taxon>
        <taxon>Actinomycetota</taxon>
        <taxon>Actinomycetes</taxon>
        <taxon>Micrococcales</taxon>
        <taxon>Microbacteriaceae</taxon>
        <taxon>Cryobacterium</taxon>
    </lineage>
</organism>
<feature type="domain" description="FAD-binding" evidence="2">
    <location>
        <begin position="3"/>
        <end position="348"/>
    </location>
</feature>
<dbReference type="AlphaFoldDB" id="A0A4R8ZE28"/>
<dbReference type="GO" id="GO:0071949">
    <property type="term" value="F:FAD binding"/>
    <property type="evidence" value="ECO:0007669"/>
    <property type="project" value="InterPro"/>
</dbReference>
<dbReference type="Gene3D" id="3.50.50.60">
    <property type="entry name" value="FAD/NAD(P)-binding domain"/>
    <property type="match status" value="1"/>
</dbReference>
<evidence type="ECO:0000256" key="1">
    <source>
        <dbReference type="ARBA" id="ARBA00023002"/>
    </source>
</evidence>
<protein>
    <submittedName>
        <fullName evidence="3">FAD-dependent monooxygenase</fullName>
    </submittedName>
</protein>
<keyword evidence="4" id="KW-1185">Reference proteome</keyword>
<dbReference type="GO" id="GO:0019622">
    <property type="term" value="P:3-(3-hydroxy)phenylpropionate catabolic process"/>
    <property type="evidence" value="ECO:0007669"/>
    <property type="project" value="TreeGrafter"/>
</dbReference>
<dbReference type="PROSITE" id="PS51257">
    <property type="entry name" value="PROKAR_LIPOPROTEIN"/>
    <property type="match status" value="1"/>
</dbReference>
<keyword evidence="1" id="KW-0560">Oxidoreductase</keyword>
<gene>
    <name evidence="3" type="ORF">E3T27_10590</name>
</gene>
<evidence type="ECO:0000259" key="2">
    <source>
        <dbReference type="Pfam" id="PF01494"/>
    </source>
</evidence>
<evidence type="ECO:0000313" key="4">
    <source>
        <dbReference type="Proteomes" id="UP000298424"/>
    </source>
</evidence>
<keyword evidence="3" id="KW-0503">Monooxygenase</keyword>
<dbReference type="PANTHER" id="PTHR43476:SF3">
    <property type="entry name" value="FAD-BINDING MONOOXYGENASE"/>
    <property type="match status" value="1"/>
</dbReference>